<evidence type="ECO:0000313" key="1">
    <source>
        <dbReference type="EMBL" id="QDH87178.1"/>
    </source>
</evidence>
<protein>
    <submittedName>
        <fullName evidence="2">Uncharacterized protein</fullName>
    </submittedName>
</protein>
<organism evidence="2">
    <name type="scientific">Riboviria sp</name>
    <dbReference type="NCBI Taxonomy" id="2585031"/>
    <lineage>
        <taxon>Viruses</taxon>
        <taxon>Riboviria</taxon>
    </lineage>
</organism>
<dbReference type="EMBL" id="MN033185">
    <property type="protein sequence ID" value="QDH87178.1"/>
    <property type="molecule type" value="Genomic_DNA"/>
</dbReference>
<name>A0A514DD44_9VIRU</name>
<accession>A0A514DD44</accession>
<gene>
    <name evidence="1" type="ORF">H2BulkLitter11335_000003</name>
    <name evidence="2" type="ORF">H4RhizoLitter20320_000001</name>
</gene>
<evidence type="ECO:0000313" key="2">
    <source>
        <dbReference type="EMBL" id="QDH91541.1"/>
    </source>
</evidence>
<reference evidence="2" key="1">
    <citation type="submission" date="2019-05" db="EMBL/GenBank/DDBJ databases">
        <title>Metatranscriptomic reconstruction reveals RNA viruses with the potential to shape carbon cycling in soil.</title>
        <authorList>
            <person name="Starr E.P."/>
            <person name="Nuccio E."/>
            <person name="Pett-Ridge J."/>
            <person name="Banfield J.F."/>
            <person name="Firestone M.K."/>
        </authorList>
    </citation>
    <scope>NUCLEOTIDE SEQUENCE</scope>
    <source>
        <strain evidence="1">H2_Bulk_Litter_11_335</strain>
        <strain evidence="2">H4_Rhizo_Litter_20_scaffold_320</strain>
    </source>
</reference>
<sequence>MPELGSLHRAIPTTVGSTKVEMTAASLAFLKSRGVGHNEFRITSATATIQVVNKRENDGDIVAMFLPKAWTPPTVDEIRLKAGFEKHVSAQPWTVQLSSAGEWTNLANVGAVLWLAGTGLEKETNVHITVRGHVQYR</sequence>
<dbReference type="EMBL" id="MN036305">
    <property type="protein sequence ID" value="QDH91541.1"/>
    <property type="molecule type" value="Genomic_DNA"/>
</dbReference>
<proteinExistence type="predicted"/>